<keyword evidence="11" id="KW-0576">Peroxisome</keyword>
<protein>
    <recommendedName>
        <fullName evidence="4">Mitochondrial fission 1 protein</fullName>
    </recommendedName>
    <alternativeName>
        <fullName evidence="14">FIS1 homolog</fullName>
    </alternativeName>
</protein>
<dbReference type="InterPro" id="IPR011990">
    <property type="entry name" value="TPR-like_helical_dom_sf"/>
</dbReference>
<dbReference type="GO" id="GO:0000422">
    <property type="term" value="P:autophagy of mitochondrion"/>
    <property type="evidence" value="ECO:0007669"/>
    <property type="project" value="TreeGrafter"/>
</dbReference>
<dbReference type="CDD" id="cd12212">
    <property type="entry name" value="Fis1"/>
    <property type="match status" value="1"/>
</dbReference>
<dbReference type="Pfam" id="PF14853">
    <property type="entry name" value="Fis1_TPR_C"/>
    <property type="match status" value="1"/>
</dbReference>
<dbReference type="GO" id="GO:0016559">
    <property type="term" value="P:peroxisome fission"/>
    <property type="evidence" value="ECO:0007669"/>
    <property type="project" value="TreeGrafter"/>
</dbReference>
<evidence type="ECO:0000256" key="13">
    <source>
        <dbReference type="ARBA" id="ARBA00064597"/>
    </source>
</evidence>
<dbReference type="GO" id="GO:0005741">
    <property type="term" value="C:mitochondrial outer membrane"/>
    <property type="evidence" value="ECO:0007669"/>
    <property type="project" value="UniProtKB-SubCell"/>
</dbReference>
<proteinExistence type="inferred from homology"/>
<name>A0A673WB26_SALTR</name>
<dbReference type="InParanoid" id="A0A673WB26"/>
<evidence type="ECO:0000256" key="3">
    <source>
        <dbReference type="ARBA" id="ARBA00008937"/>
    </source>
</evidence>
<evidence type="ECO:0000313" key="16">
    <source>
        <dbReference type="Ensembl" id="ENSSTUP00000005937.1"/>
    </source>
</evidence>
<comment type="subcellular location">
    <subcellularLocation>
        <location evidence="2">Mitochondrion outer membrane</location>
        <topology evidence="2">Single-pass membrane protein</topology>
    </subcellularLocation>
    <subcellularLocation>
        <location evidence="1">Peroxisome membrane</location>
        <topology evidence="1">Single-pass membrane protein</topology>
    </subcellularLocation>
</comment>
<dbReference type="GO" id="GO:0005778">
    <property type="term" value="C:peroxisomal membrane"/>
    <property type="evidence" value="ECO:0007669"/>
    <property type="project" value="UniProtKB-SubCell"/>
</dbReference>
<keyword evidence="5 15" id="KW-0812">Transmembrane</keyword>
<dbReference type="InterPro" id="IPR028058">
    <property type="entry name" value="Fis1_TPR_N"/>
</dbReference>
<evidence type="ECO:0000256" key="4">
    <source>
        <dbReference type="ARBA" id="ARBA00014314"/>
    </source>
</evidence>
<dbReference type="AlphaFoldDB" id="A0A673WB26"/>
<gene>
    <name evidence="16" type="primary">FIS1</name>
</gene>
<accession>A0A673WB26</accession>
<organism evidence="16 17">
    <name type="scientific">Salmo trutta</name>
    <name type="common">Brown trout</name>
    <dbReference type="NCBI Taxonomy" id="8032"/>
    <lineage>
        <taxon>Eukaryota</taxon>
        <taxon>Metazoa</taxon>
        <taxon>Chordata</taxon>
        <taxon>Craniata</taxon>
        <taxon>Vertebrata</taxon>
        <taxon>Euteleostomi</taxon>
        <taxon>Actinopterygii</taxon>
        <taxon>Neopterygii</taxon>
        <taxon>Teleostei</taxon>
        <taxon>Protacanthopterygii</taxon>
        <taxon>Salmoniformes</taxon>
        <taxon>Salmonidae</taxon>
        <taxon>Salmoninae</taxon>
        <taxon>Salmo</taxon>
    </lineage>
</organism>
<evidence type="ECO:0000256" key="8">
    <source>
        <dbReference type="ARBA" id="ARBA00022989"/>
    </source>
</evidence>
<evidence type="ECO:0000256" key="14">
    <source>
        <dbReference type="ARBA" id="ARBA00078586"/>
    </source>
</evidence>
<sequence>MEESIIYAQLLPKTSDYSDWKGNLLQQNWRNEYTLVTSSGNMEAVVCDVVSPEDLLKFEKKYSTELAKGDLTKDTKFEYAWCLIRSNFPDDINKGIVLLDELVHKGTKDDQRDYLFYLAIGNYKLKEYERGLKCIRILLKNEPGNTQALDLEKLIVKAMRKDGLVGMAIVGGIVGGVGLGVAGLAALIGMAASKKL</sequence>
<evidence type="ECO:0000256" key="12">
    <source>
        <dbReference type="ARBA" id="ARBA00054909"/>
    </source>
</evidence>
<comment type="similarity">
    <text evidence="3">Belongs to the FIS1 family.</text>
</comment>
<comment type="function">
    <text evidence="12">Involved in the fragmentation of the mitochondrial network and its perinuclear clustering. Plays a minor role in the recruitment and association of the fission mediator dynamin-related protein 1 (DNM1L) to the mitochondrial surface and mitochondrial fission. May not be essential for the assembly of functional fission complexes and the subsequent membrane scission event. Also mediates peroxisomal fission. May act when the products of fission are directed toward mitochondrial homeostasis, mitophagy, or apoptosis. Can induce cytochrome c release from the mitochondrion to the cytosol, ultimately leading to apoptosis.</text>
</comment>
<evidence type="ECO:0000256" key="11">
    <source>
        <dbReference type="ARBA" id="ARBA00023140"/>
    </source>
</evidence>
<evidence type="ECO:0000256" key="1">
    <source>
        <dbReference type="ARBA" id="ARBA00004549"/>
    </source>
</evidence>
<dbReference type="OMA" id="DGYIGMG"/>
<dbReference type="GeneTree" id="ENSGT00390000000592"/>
<dbReference type="Gene3D" id="1.25.40.10">
    <property type="entry name" value="Tetratricopeptide repeat domain"/>
    <property type="match status" value="1"/>
</dbReference>
<dbReference type="Pfam" id="PF14852">
    <property type="entry name" value="Fis1_TPR_N"/>
    <property type="match status" value="1"/>
</dbReference>
<dbReference type="Proteomes" id="UP000472277">
    <property type="component" value="Chromosome 19"/>
</dbReference>
<dbReference type="FunFam" id="1.25.40.10:FF:000147">
    <property type="entry name" value="Mitochondrial fission 1 protein"/>
    <property type="match status" value="1"/>
</dbReference>
<reference evidence="16" key="2">
    <citation type="submission" date="2025-09" db="UniProtKB">
        <authorList>
            <consortium name="Ensembl"/>
        </authorList>
    </citation>
    <scope>IDENTIFICATION</scope>
</reference>
<evidence type="ECO:0000256" key="5">
    <source>
        <dbReference type="ARBA" id="ARBA00022692"/>
    </source>
</evidence>
<keyword evidence="9" id="KW-0496">Mitochondrion</keyword>
<dbReference type="SUPFAM" id="SSF48452">
    <property type="entry name" value="TPR-like"/>
    <property type="match status" value="1"/>
</dbReference>
<dbReference type="InterPro" id="IPR033745">
    <property type="entry name" value="Fis1_cytosol"/>
</dbReference>
<feature type="transmembrane region" description="Helical" evidence="15">
    <location>
        <begin position="163"/>
        <end position="192"/>
    </location>
</feature>
<dbReference type="Ensembl" id="ENSSTUT00000006307.1">
    <property type="protein sequence ID" value="ENSSTUP00000005937.1"/>
    <property type="gene ID" value="ENSSTUG00000002928.1"/>
</dbReference>
<dbReference type="PANTHER" id="PTHR13247">
    <property type="entry name" value="TETRATRICOPEPTIDE REPEAT PROTEIN 11 TPR REPEAT PROTEIN 11"/>
    <property type="match status" value="1"/>
</dbReference>
<dbReference type="GO" id="GO:0000266">
    <property type="term" value="P:mitochondrial fission"/>
    <property type="evidence" value="ECO:0007669"/>
    <property type="project" value="InterPro"/>
</dbReference>
<dbReference type="GO" id="GO:0043653">
    <property type="term" value="P:mitochondrial fragmentation involved in apoptotic process"/>
    <property type="evidence" value="ECO:0007669"/>
    <property type="project" value="TreeGrafter"/>
</dbReference>
<keyword evidence="17" id="KW-1185">Reference proteome</keyword>
<evidence type="ECO:0000256" key="2">
    <source>
        <dbReference type="ARBA" id="ARBA00004572"/>
    </source>
</evidence>
<evidence type="ECO:0000256" key="15">
    <source>
        <dbReference type="SAM" id="Phobius"/>
    </source>
</evidence>
<evidence type="ECO:0000256" key="9">
    <source>
        <dbReference type="ARBA" id="ARBA00023128"/>
    </source>
</evidence>
<keyword evidence="7" id="KW-1000">Mitochondrion outer membrane</keyword>
<evidence type="ECO:0000256" key="10">
    <source>
        <dbReference type="ARBA" id="ARBA00023136"/>
    </source>
</evidence>
<reference evidence="16" key="1">
    <citation type="submission" date="2025-08" db="UniProtKB">
        <authorList>
            <consortium name="Ensembl"/>
        </authorList>
    </citation>
    <scope>IDENTIFICATION</scope>
</reference>
<evidence type="ECO:0000256" key="6">
    <source>
        <dbReference type="ARBA" id="ARBA00022703"/>
    </source>
</evidence>
<keyword evidence="10 15" id="KW-0472">Membrane</keyword>
<evidence type="ECO:0000313" key="17">
    <source>
        <dbReference type="Proteomes" id="UP000472277"/>
    </source>
</evidence>
<evidence type="ECO:0000256" key="7">
    <source>
        <dbReference type="ARBA" id="ARBA00022787"/>
    </source>
</evidence>
<dbReference type="PANTHER" id="PTHR13247:SF0">
    <property type="entry name" value="MITOCHONDRIAL FISSION 1 PROTEIN"/>
    <property type="match status" value="1"/>
</dbReference>
<comment type="subunit">
    <text evidence="13">Interacts with DNM1L/DLP1 through the TPR region; may form part of a larger protein complex at the endoplasmic reticulum-mitochondrial interface during mitochondrial fission. Interacts with MARCHF5. Interacts with MIEF1. Interacts with PEX11A, PEX11B and PEX11G.</text>
</comment>
<dbReference type="InterPro" id="IPR028061">
    <property type="entry name" value="Fis1_TPR_C"/>
</dbReference>
<dbReference type="InterPro" id="IPR016543">
    <property type="entry name" value="Fis1"/>
</dbReference>
<keyword evidence="6" id="KW-0053">Apoptosis</keyword>
<keyword evidence="8 15" id="KW-1133">Transmembrane helix</keyword>